<organism evidence="8 9">
    <name type="scientific">Oidiodendron maius (strain Zn)</name>
    <dbReference type="NCBI Taxonomy" id="913774"/>
    <lineage>
        <taxon>Eukaryota</taxon>
        <taxon>Fungi</taxon>
        <taxon>Dikarya</taxon>
        <taxon>Ascomycota</taxon>
        <taxon>Pezizomycotina</taxon>
        <taxon>Leotiomycetes</taxon>
        <taxon>Leotiomycetes incertae sedis</taxon>
        <taxon>Myxotrichaceae</taxon>
        <taxon>Oidiodendron</taxon>
    </lineage>
</organism>
<reference evidence="8 9" key="1">
    <citation type="submission" date="2014-04" db="EMBL/GenBank/DDBJ databases">
        <authorList>
            <consortium name="DOE Joint Genome Institute"/>
            <person name="Kuo A."/>
            <person name="Martino E."/>
            <person name="Perotto S."/>
            <person name="Kohler A."/>
            <person name="Nagy L.G."/>
            <person name="Floudas D."/>
            <person name="Copeland A."/>
            <person name="Barry K.W."/>
            <person name="Cichocki N."/>
            <person name="Veneault-Fourrey C."/>
            <person name="LaButti K."/>
            <person name="Lindquist E.A."/>
            <person name="Lipzen A."/>
            <person name="Lundell T."/>
            <person name="Morin E."/>
            <person name="Murat C."/>
            <person name="Sun H."/>
            <person name="Tunlid A."/>
            <person name="Henrissat B."/>
            <person name="Grigoriev I.V."/>
            <person name="Hibbett D.S."/>
            <person name="Martin F."/>
            <person name="Nordberg H.P."/>
            <person name="Cantor M.N."/>
            <person name="Hua S.X."/>
        </authorList>
    </citation>
    <scope>NUCLEOTIDE SEQUENCE [LARGE SCALE GENOMIC DNA]</scope>
    <source>
        <strain evidence="8 9">Zn</strain>
    </source>
</reference>
<dbReference type="STRING" id="913774.A0A0C3HEM6"/>
<evidence type="ECO:0000256" key="5">
    <source>
        <dbReference type="ARBA" id="ARBA00023242"/>
    </source>
</evidence>
<keyword evidence="2" id="KW-0805">Transcription regulation</keyword>
<evidence type="ECO:0000313" key="9">
    <source>
        <dbReference type="Proteomes" id="UP000054321"/>
    </source>
</evidence>
<dbReference type="HOGENOM" id="CLU_006329_0_1_1"/>
<dbReference type="CDD" id="cd12148">
    <property type="entry name" value="fungal_TF_MHR"/>
    <property type="match status" value="1"/>
</dbReference>
<dbReference type="InParanoid" id="A0A0C3HEM6"/>
<dbReference type="GO" id="GO:0008270">
    <property type="term" value="F:zinc ion binding"/>
    <property type="evidence" value="ECO:0007669"/>
    <property type="project" value="InterPro"/>
</dbReference>
<feature type="region of interest" description="Disordered" evidence="6">
    <location>
        <begin position="690"/>
        <end position="710"/>
    </location>
</feature>
<keyword evidence="9" id="KW-1185">Reference proteome</keyword>
<gene>
    <name evidence="8" type="ORF">OIDMADRAFT_125143</name>
</gene>
<evidence type="ECO:0000256" key="4">
    <source>
        <dbReference type="ARBA" id="ARBA00023163"/>
    </source>
</evidence>
<feature type="domain" description="Xylanolytic transcriptional activator regulatory" evidence="7">
    <location>
        <begin position="232"/>
        <end position="304"/>
    </location>
</feature>
<name>A0A0C3HEM6_OIDMZ</name>
<evidence type="ECO:0000313" key="8">
    <source>
        <dbReference type="EMBL" id="KIN00777.1"/>
    </source>
</evidence>
<dbReference type="GO" id="GO:0003677">
    <property type="term" value="F:DNA binding"/>
    <property type="evidence" value="ECO:0007669"/>
    <property type="project" value="UniProtKB-KW"/>
</dbReference>
<evidence type="ECO:0000256" key="3">
    <source>
        <dbReference type="ARBA" id="ARBA00023125"/>
    </source>
</evidence>
<evidence type="ECO:0000256" key="6">
    <source>
        <dbReference type="SAM" id="MobiDB-lite"/>
    </source>
</evidence>
<protein>
    <recommendedName>
        <fullName evidence="7">Xylanolytic transcriptional activator regulatory domain-containing protein</fullName>
    </recommendedName>
</protein>
<dbReference type="Pfam" id="PF04082">
    <property type="entry name" value="Fungal_trans"/>
    <property type="match status" value="1"/>
</dbReference>
<dbReference type="Proteomes" id="UP000054321">
    <property type="component" value="Unassembled WGS sequence"/>
</dbReference>
<keyword evidence="4" id="KW-0804">Transcription</keyword>
<feature type="compositionally biased region" description="Polar residues" evidence="6">
    <location>
        <begin position="690"/>
        <end position="699"/>
    </location>
</feature>
<feature type="compositionally biased region" description="Low complexity" evidence="6">
    <location>
        <begin position="9"/>
        <end position="20"/>
    </location>
</feature>
<evidence type="ECO:0000259" key="7">
    <source>
        <dbReference type="SMART" id="SM00906"/>
    </source>
</evidence>
<feature type="compositionally biased region" description="Polar residues" evidence="6">
    <location>
        <begin position="586"/>
        <end position="607"/>
    </location>
</feature>
<evidence type="ECO:0000256" key="2">
    <source>
        <dbReference type="ARBA" id="ARBA00023015"/>
    </source>
</evidence>
<proteinExistence type="predicted"/>
<keyword evidence="3" id="KW-0238">DNA-binding</keyword>
<dbReference type="InterPro" id="IPR052073">
    <property type="entry name" value="Amide_Lactam_Regulators"/>
</dbReference>
<dbReference type="PANTHER" id="PTHR47171:SF3">
    <property type="entry name" value="FARA-RELATED"/>
    <property type="match status" value="1"/>
</dbReference>
<dbReference type="SMART" id="SM00906">
    <property type="entry name" value="Fungal_trans"/>
    <property type="match status" value="1"/>
</dbReference>
<reference evidence="9" key="2">
    <citation type="submission" date="2015-01" db="EMBL/GenBank/DDBJ databases">
        <title>Evolutionary Origins and Diversification of the Mycorrhizal Mutualists.</title>
        <authorList>
            <consortium name="DOE Joint Genome Institute"/>
            <consortium name="Mycorrhizal Genomics Consortium"/>
            <person name="Kohler A."/>
            <person name="Kuo A."/>
            <person name="Nagy L.G."/>
            <person name="Floudas D."/>
            <person name="Copeland A."/>
            <person name="Barry K.W."/>
            <person name="Cichocki N."/>
            <person name="Veneault-Fourrey C."/>
            <person name="LaButti K."/>
            <person name="Lindquist E.A."/>
            <person name="Lipzen A."/>
            <person name="Lundell T."/>
            <person name="Morin E."/>
            <person name="Murat C."/>
            <person name="Riley R."/>
            <person name="Ohm R."/>
            <person name="Sun H."/>
            <person name="Tunlid A."/>
            <person name="Henrissat B."/>
            <person name="Grigoriev I.V."/>
            <person name="Hibbett D.S."/>
            <person name="Martin F."/>
        </authorList>
    </citation>
    <scope>NUCLEOTIDE SEQUENCE [LARGE SCALE GENOMIC DNA]</scope>
    <source>
        <strain evidence="9">Zn</strain>
    </source>
</reference>
<feature type="region of interest" description="Disordered" evidence="6">
    <location>
        <begin position="643"/>
        <end position="676"/>
    </location>
</feature>
<keyword evidence="1" id="KW-0862">Zinc</keyword>
<accession>A0A0C3HEM6</accession>
<dbReference type="InterPro" id="IPR007219">
    <property type="entry name" value="XnlR_reg_dom"/>
</dbReference>
<evidence type="ECO:0000256" key="1">
    <source>
        <dbReference type="ARBA" id="ARBA00022833"/>
    </source>
</evidence>
<sequence>MSNARNSQNTNLNSGPNSTPSTPPTEEYCQPREGSDRSTNSASLINNKFTRAPIKEAGQVAYLGESWNMAILFHDRDRMADATHYPLPEGANSSDRRLATLDIVEINILHQRGAFLLPPRALCDELVDSYFKWVAPIIPVVSRAKFMRQYRDATNPPSCLLLQAILLAGSTACTNSQLMDAKGSTASAALTFYRRAKALYDANYEGDRVAIVQALVLIGWYWEGQEDLATNAFYWSRAAIVVAQGSGMHRSVEESQLSVFDKRLWKRIWWTLFTRDRSIAVAFGYPLHINLDDCDVEMVVIDDFIEDDHCENEFAQNPLHVQFFLQYVKLCEIMGLVLSLQYSVATRARRQNTINLTYSNMVLTDWLQSCPRQLYWELSRHDFWSALLHSSYYSILCLLHRAHMQPATKGGPLEIPHSSANIAFKAAAAITPIIECLSAHKELQYCPASIVYSLFSAMTMHVYHIRSNAFLVPEETPDRMRVCMNALKDISQVWHIAKVVDILFESILDEGLEERPLEIPDKRRIRRTKRNNQEASQIERQDAYDRQYDYMAINCTVSNEPVPTKSLKRMHSENPIATPSGELPHNSRSIAAPQISSPNPEQSQPIFTGSVKPGMQSTLDTPFNPSLSTQAKPVDLYPVTSDSGSFSQFIPEASQPDQISPEGGAVGRKTQLPPSQSIQNPDLVSFQQNQRNHQVNQTPRWMGGYRSNSSPAQNRTLMPNALDYQMQQNQGGFDLSMHDAWSRNRSKALSNTLAEAIPTTAFVEDWLQYFGINSDLSGMNGNMWFPPKA</sequence>
<keyword evidence="5" id="KW-0539">Nucleus</keyword>
<feature type="region of interest" description="Disordered" evidence="6">
    <location>
        <begin position="1"/>
        <end position="41"/>
    </location>
</feature>
<dbReference type="PANTHER" id="PTHR47171">
    <property type="entry name" value="FARA-RELATED"/>
    <property type="match status" value="1"/>
</dbReference>
<dbReference type="OrthoDB" id="25391at2759"/>
<dbReference type="EMBL" id="KN832877">
    <property type="protein sequence ID" value="KIN00777.1"/>
    <property type="molecule type" value="Genomic_DNA"/>
</dbReference>
<feature type="region of interest" description="Disordered" evidence="6">
    <location>
        <begin position="572"/>
        <end position="616"/>
    </location>
</feature>
<dbReference type="GO" id="GO:0006351">
    <property type="term" value="P:DNA-templated transcription"/>
    <property type="evidence" value="ECO:0007669"/>
    <property type="project" value="InterPro"/>
</dbReference>
<dbReference type="AlphaFoldDB" id="A0A0C3HEM6"/>